<gene>
    <name evidence="2" type="ORF">PVNG_02850</name>
</gene>
<name>A0A0J9TLL4_PLAVI</name>
<protein>
    <submittedName>
        <fullName evidence="2">Uncharacterized protein</fullName>
    </submittedName>
</protein>
<dbReference type="Proteomes" id="UP000053239">
    <property type="component" value="Unassembled WGS sequence"/>
</dbReference>
<proteinExistence type="predicted"/>
<dbReference type="EMBL" id="KQ235714">
    <property type="protein sequence ID" value="KMZ96001.1"/>
    <property type="molecule type" value="Genomic_DNA"/>
</dbReference>
<sequence>MKPKDFKKLFYFSFIFVKIFKSFFVIYYEFFENVDHVRIYNALNSANTTGHEVLSDEQSLIKCNIQGINGNAKAVCEKLNKAFKLLCSSKSELASNKQLNSSDYKYLNFWANFELNGKKHVDNSSIEEFGRNVESKFQECINHEELKRALRDIEEEDLKKMKTLDKLYQSYCEMNEIIFSTSEGRFEKCLHYSSECFNEYRGAISTDAVDKYFHSALTNFKKAYEELASKAFSKDTSYVSYIAKIPENPNETELTFYTIGDIRNKIILISLFGSVIAVVLVLIYFYKVKTIITREYIFNNSHYSNFYIKLCLYFNMLKVYNYIVFFFVCFSLLLLERSCVLDQEKRKKSSIIKMTI</sequence>
<keyword evidence="1" id="KW-1133">Transmembrane helix</keyword>
<evidence type="ECO:0000256" key="1">
    <source>
        <dbReference type="SAM" id="Phobius"/>
    </source>
</evidence>
<reference evidence="2 3" key="1">
    <citation type="submission" date="2011-09" db="EMBL/GenBank/DDBJ databases">
        <title>The Genome Sequence of Plasmodium vivax North Korean.</title>
        <authorList>
            <consortium name="The Broad Institute Genome Sequencing Platform"/>
            <consortium name="The Broad Institute Genome Sequencing Center for Infectious Disease"/>
            <person name="Neafsey D."/>
            <person name="Carlton J."/>
            <person name="Barnwell J."/>
            <person name="Collins W."/>
            <person name="Escalante A."/>
            <person name="Mullikin J."/>
            <person name="Saul A."/>
            <person name="Guigo R."/>
            <person name="Camara F."/>
            <person name="Young S.K."/>
            <person name="Zeng Q."/>
            <person name="Gargeya S."/>
            <person name="Fitzgerald M."/>
            <person name="Haas B."/>
            <person name="Abouelleil A."/>
            <person name="Alvarado L."/>
            <person name="Arachchi H.M."/>
            <person name="Berlin A."/>
            <person name="Brown A."/>
            <person name="Chapman S.B."/>
            <person name="Chen Z."/>
            <person name="Dunbar C."/>
            <person name="Freedman E."/>
            <person name="Gearin G."/>
            <person name="Gellesch M."/>
            <person name="Goldberg J."/>
            <person name="Griggs A."/>
            <person name="Gujja S."/>
            <person name="Heiman D."/>
            <person name="Howarth C."/>
            <person name="Larson L."/>
            <person name="Lui A."/>
            <person name="MacDonald P.J.P."/>
            <person name="Montmayeur A."/>
            <person name="Murphy C."/>
            <person name="Neiman D."/>
            <person name="Pearson M."/>
            <person name="Priest M."/>
            <person name="Roberts A."/>
            <person name="Saif S."/>
            <person name="Shea T."/>
            <person name="Shenoy N."/>
            <person name="Sisk P."/>
            <person name="Stolte C."/>
            <person name="Sykes S."/>
            <person name="Wortman J."/>
            <person name="Nusbaum C."/>
            <person name="Birren B."/>
        </authorList>
    </citation>
    <scope>NUCLEOTIDE SEQUENCE [LARGE SCALE GENOMIC DNA]</scope>
    <source>
        <strain evidence="2 3">North Korean</strain>
    </source>
</reference>
<accession>A0A0J9TLL4</accession>
<feature type="transmembrane region" description="Helical" evidence="1">
    <location>
        <begin position="266"/>
        <end position="286"/>
    </location>
</feature>
<feature type="transmembrane region" description="Helical" evidence="1">
    <location>
        <begin position="319"/>
        <end position="335"/>
    </location>
</feature>
<dbReference type="OrthoDB" id="388014at2759"/>
<evidence type="ECO:0000313" key="2">
    <source>
        <dbReference type="EMBL" id="KMZ96001.1"/>
    </source>
</evidence>
<evidence type="ECO:0000313" key="3">
    <source>
        <dbReference type="Proteomes" id="UP000053239"/>
    </source>
</evidence>
<feature type="transmembrane region" description="Helical" evidence="1">
    <location>
        <begin position="9"/>
        <end position="28"/>
    </location>
</feature>
<keyword evidence="1" id="KW-0812">Transmembrane</keyword>
<dbReference type="AlphaFoldDB" id="A0A0J9TLL4"/>
<keyword evidence="1" id="KW-0472">Membrane</keyword>
<organism evidence="2 3">
    <name type="scientific">Plasmodium vivax North Korean</name>
    <dbReference type="NCBI Taxonomy" id="1035514"/>
    <lineage>
        <taxon>Eukaryota</taxon>
        <taxon>Sar</taxon>
        <taxon>Alveolata</taxon>
        <taxon>Apicomplexa</taxon>
        <taxon>Aconoidasida</taxon>
        <taxon>Haemosporida</taxon>
        <taxon>Plasmodiidae</taxon>
        <taxon>Plasmodium</taxon>
        <taxon>Plasmodium (Plasmodium)</taxon>
    </lineage>
</organism>